<gene>
    <name evidence="3" type="ORF">C474_15619</name>
</gene>
<evidence type="ECO:0000259" key="2">
    <source>
        <dbReference type="Pfam" id="PF01408"/>
    </source>
</evidence>
<feature type="compositionally biased region" description="Basic residues" evidence="1">
    <location>
        <begin position="140"/>
        <end position="152"/>
    </location>
</feature>
<organism evidence="3 4">
    <name type="scientific">Halogeometricum pallidum JCM 14848</name>
    <dbReference type="NCBI Taxonomy" id="1227487"/>
    <lineage>
        <taxon>Archaea</taxon>
        <taxon>Methanobacteriati</taxon>
        <taxon>Methanobacteriota</taxon>
        <taxon>Stenosarchaea group</taxon>
        <taxon>Halobacteria</taxon>
        <taxon>Halobacteriales</taxon>
        <taxon>Haloferacaceae</taxon>
        <taxon>Halogeometricum</taxon>
    </lineage>
</organism>
<evidence type="ECO:0000256" key="1">
    <source>
        <dbReference type="SAM" id="MobiDB-lite"/>
    </source>
</evidence>
<feature type="compositionally biased region" description="Basic residues" evidence="1">
    <location>
        <begin position="186"/>
        <end position="229"/>
    </location>
</feature>
<dbReference type="Gene3D" id="3.40.50.720">
    <property type="entry name" value="NAD(P)-binding Rossmann-like Domain"/>
    <property type="match status" value="1"/>
</dbReference>
<dbReference type="SUPFAM" id="SSF51735">
    <property type="entry name" value="NAD(P)-binding Rossmann-fold domains"/>
    <property type="match status" value="1"/>
</dbReference>
<feature type="domain" description="Gfo/Idh/MocA-like oxidoreductase N-terminal" evidence="2">
    <location>
        <begin position="16"/>
        <end position="81"/>
    </location>
</feature>
<reference evidence="3 4" key="1">
    <citation type="journal article" date="2014" name="PLoS Genet.">
        <title>Phylogenetically driven sequencing of extremely halophilic archaea reveals strategies for static and dynamic osmo-response.</title>
        <authorList>
            <person name="Becker E.A."/>
            <person name="Seitzer P.M."/>
            <person name="Tritt A."/>
            <person name="Larsen D."/>
            <person name="Krusor M."/>
            <person name="Yao A.I."/>
            <person name="Wu D."/>
            <person name="Madern D."/>
            <person name="Eisen J.A."/>
            <person name="Darling A.E."/>
            <person name="Facciotti M.T."/>
        </authorList>
    </citation>
    <scope>NUCLEOTIDE SEQUENCE [LARGE SCALE GENOMIC DNA]</scope>
    <source>
        <strain evidence="3 4">JCM 14848</strain>
    </source>
</reference>
<feature type="region of interest" description="Disordered" evidence="1">
    <location>
        <begin position="105"/>
        <end position="229"/>
    </location>
</feature>
<dbReference type="InterPro" id="IPR036291">
    <property type="entry name" value="NAD(P)-bd_dom_sf"/>
</dbReference>
<name>M0CZ83_HALPD</name>
<sequence length="365" mass="41999">MHDEDQIGREKVKASHAGGYGETEEIELVAVADVDEGKLAQFGEAWDVPEERRYVGHEAMLAVEDLDVVSVCTPSYLHHDQRGRCGPLGRESRRNLVRETHRFVRLGGRRDGGGLRGGGRRTRRQPLVSLHRQTPPPPRTRGRRGHPRRRSLREHAVPHGTDAELDAPPRYAGLPPRRAGGPSVGVHHRRERGGRFARRRGRGGRLRRRRPRRHGRRDVRHRRLHRPPRHLFDESHLRRHGGETLHEQRRRRVALLVLGGRRPRRDAVTGYRGRVDVGRGLPDRFPERRAAHRIDAPRGRGKPLDGRGGDSLARNHRRVLHLSLHRRTRGHPARETVARRRDNVLVRRRAVERKRAVSGRRTPEC</sequence>
<accession>M0CZ83</accession>
<dbReference type="eggNOG" id="arCOG01622">
    <property type="taxonomic scope" value="Archaea"/>
</dbReference>
<dbReference type="InterPro" id="IPR000683">
    <property type="entry name" value="Gfo/Idh/MocA-like_OxRdtase_N"/>
</dbReference>
<proteinExistence type="predicted"/>
<dbReference type="Pfam" id="PF01408">
    <property type="entry name" value="GFO_IDH_MocA"/>
    <property type="match status" value="1"/>
</dbReference>
<comment type="caution">
    <text evidence="3">The sequence shown here is derived from an EMBL/GenBank/DDBJ whole genome shotgun (WGS) entry which is preliminary data.</text>
</comment>
<keyword evidence="4" id="KW-1185">Reference proteome</keyword>
<protein>
    <submittedName>
        <fullName evidence="3">Glucose fructose oxidoreductase</fullName>
    </submittedName>
</protein>
<dbReference type="GO" id="GO:0000166">
    <property type="term" value="F:nucleotide binding"/>
    <property type="evidence" value="ECO:0007669"/>
    <property type="project" value="InterPro"/>
</dbReference>
<dbReference type="AlphaFoldDB" id="M0CZ83"/>
<evidence type="ECO:0000313" key="4">
    <source>
        <dbReference type="Proteomes" id="UP000011513"/>
    </source>
</evidence>
<dbReference type="InParanoid" id="M0CZ83"/>
<dbReference type="Proteomes" id="UP000011513">
    <property type="component" value="Unassembled WGS sequence"/>
</dbReference>
<feature type="region of interest" description="Disordered" evidence="1">
    <location>
        <begin position="290"/>
        <end position="312"/>
    </location>
</feature>
<feature type="compositionally biased region" description="Basic and acidic residues" evidence="1">
    <location>
        <begin position="290"/>
        <end position="308"/>
    </location>
</feature>
<dbReference type="EMBL" id="AOIV01000038">
    <property type="protein sequence ID" value="ELZ27943.1"/>
    <property type="molecule type" value="Genomic_DNA"/>
</dbReference>
<evidence type="ECO:0000313" key="3">
    <source>
        <dbReference type="EMBL" id="ELZ27943.1"/>
    </source>
</evidence>